<feature type="transmembrane region" description="Helical" evidence="12">
    <location>
        <begin position="85"/>
        <end position="103"/>
    </location>
</feature>
<evidence type="ECO:0000256" key="5">
    <source>
        <dbReference type="ARBA" id="ARBA00022475"/>
    </source>
</evidence>
<keyword evidence="5 12" id="KW-1003">Cell membrane</keyword>
<dbReference type="SUPFAM" id="SSF52833">
    <property type="entry name" value="Thioredoxin-like"/>
    <property type="match status" value="1"/>
</dbReference>
<evidence type="ECO:0000256" key="6">
    <source>
        <dbReference type="ARBA" id="ARBA00022692"/>
    </source>
</evidence>
<accession>A0ABU4VJN1</accession>
<evidence type="ECO:0000256" key="9">
    <source>
        <dbReference type="ARBA" id="ARBA00023065"/>
    </source>
</evidence>
<keyword evidence="16" id="KW-1185">Reference proteome</keyword>
<comment type="subcellular location">
    <subcellularLocation>
        <location evidence="1">Cell inner membrane</location>
        <topology evidence="1">Multi-pass membrane protein</topology>
    </subcellularLocation>
    <subcellularLocation>
        <location evidence="12">Cell membrane</location>
        <topology evidence="12">Multi-pass membrane protein</topology>
    </subcellularLocation>
</comment>
<evidence type="ECO:0000259" key="14">
    <source>
        <dbReference type="PROSITE" id="PS51352"/>
    </source>
</evidence>
<dbReference type="InterPro" id="IPR012336">
    <property type="entry name" value="Thioredoxin-like_fold"/>
</dbReference>
<dbReference type="RefSeq" id="WP_319954173.1">
    <property type="nucleotide sequence ID" value="NZ_JAXAVX010000004.1"/>
</dbReference>
<comment type="similarity">
    <text evidence="12">Belongs to the NhaA Na(+)/H(+) (TC 2.A.33) antiporter family.</text>
</comment>
<dbReference type="EMBL" id="JAXAVX010000004">
    <property type="protein sequence ID" value="MDX8152018.1"/>
    <property type="molecule type" value="Genomic_DNA"/>
</dbReference>
<dbReference type="InterPro" id="IPR036249">
    <property type="entry name" value="Thioredoxin-like_sf"/>
</dbReference>
<dbReference type="NCBIfam" id="TIGR00773">
    <property type="entry name" value="NhaA"/>
    <property type="match status" value="1"/>
</dbReference>
<dbReference type="Pfam" id="PF06965">
    <property type="entry name" value="Na_H_antiport_1"/>
    <property type="match status" value="1"/>
</dbReference>
<feature type="transmembrane region" description="Helical" evidence="12">
    <location>
        <begin position="229"/>
        <end position="259"/>
    </location>
</feature>
<keyword evidence="4 12" id="KW-0050">Antiport</keyword>
<organism evidence="15 16">
    <name type="scientific">Patulibacter brassicae</name>
    <dbReference type="NCBI Taxonomy" id="1705717"/>
    <lineage>
        <taxon>Bacteria</taxon>
        <taxon>Bacillati</taxon>
        <taxon>Actinomycetota</taxon>
        <taxon>Thermoleophilia</taxon>
        <taxon>Solirubrobacterales</taxon>
        <taxon>Patulibacteraceae</taxon>
        <taxon>Patulibacter</taxon>
    </lineage>
</organism>
<dbReference type="InterPro" id="IPR004670">
    <property type="entry name" value="NhaA"/>
</dbReference>
<evidence type="ECO:0000256" key="10">
    <source>
        <dbReference type="ARBA" id="ARBA00023136"/>
    </source>
</evidence>
<sequence length="640" mass="68196">MSPHLRPRSASSPPPERSTWAPSLAAPVRSFLRAETGGAVALAVAAVLALLWANVPWPGHYEEVWHTELSLSLGGHELGTDLRHWVNEGLMTLFFLVVGLEAKRELDQGELRERARLVVPAVAALGGMTAAVGAYLALNAGGPGADGWAAAMSTDTALALGALALVTPAAAVRVRVFLLTMVVADDLLALAVIAVFFSEDVSFVALAVAVALFAVLVLLRFLPSGRGPAAVIVGVGMWLAMFESGVDPVISGLLIGLVATSYPPSRDDLERATELTRHFREQPTPELATAAQRSLAAAISPNDRLQHGLHPWTTYVIVPLFALANAGIAIDGQLLRDAASSTVTLGILLGYVVGKPVGIVAGAFLASRPRFGGYRPSVTWPIIGGAGGAAGVGFTVSLLIANLALEGSLLDEAKVGILAAAILSPIVAWTMFALYRRIPEERLAPQLGRVAESLVDLTADVDPELDHVRGDPDAEVTVVEYADFECPFCGRAEPAIRALLEAEAGEGLRYVFRHLPLPDVHPRAQLAAEAAEAAGAQGAFWEMHDRLYEHQDELAPKELRRHAEALGLDGERFLEDLRSGRFRARVRRDVDSADESGVSGTPTFFINGRRHHGVYDAASLEQAVRSARMRARSRRLVEGD</sequence>
<comment type="catalytic activity">
    <reaction evidence="12">
        <text>Na(+)(in) + 2 H(+)(out) = Na(+)(out) + 2 H(+)(in)</text>
        <dbReference type="Rhea" id="RHEA:29251"/>
        <dbReference type="ChEBI" id="CHEBI:15378"/>
        <dbReference type="ChEBI" id="CHEBI:29101"/>
    </reaction>
</comment>
<evidence type="ECO:0000256" key="8">
    <source>
        <dbReference type="ARBA" id="ARBA00023053"/>
    </source>
</evidence>
<evidence type="ECO:0000256" key="13">
    <source>
        <dbReference type="SAM" id="MobiDB-lite"/>
    </source>
</evidence>
<keyword evidence="11 12" id="KW-0739">Sodium transport</keyword>
<feature type="transmembrane region" description="Helical" evidence="12">
    <location>
        <begin position="37"/>
        <end position="55"/>
    </location>
</feature>
<dbReference type="Gene3D" id="1.20.1530.10">
    <property type="entry name" value="Na+/H+ antiporter like domain"/>
    <property type="match status" value="1"/>
</dbReference>
<comment type="function">
    <text evidence="12">Na(+)/H(+) antiporter that extrudes sodium in exchange for external protons.</text>
</comment>
<dbReference type="PROSITE" id="PS51352">
    <property type="entry name" value="THIOREDOXIN_2"/>
    <property type="match status" value="1"/>
</dbReference>
<dbReference type="InterPro" id="IPR023171">
    <property type="entry name" value="Na/H_antiporter_dom_sf"/>
</dbReference>
<feature type="transmembrane region" description="Helical" evidence="12">
    <location>
        <begin position="342"/>
        <end position="366"/>
    </location>
</feature>
<dbReference type="HAMAP" id="MF_01844">
    <property type="entry name" value="NhaA"/>
    <property type="match status" value="1"/>
</dbReference>
<keyword evidence="9 12" id="KW-0406">Ion transport</keyword>
<comment type="caution">
    <text evidence="15">The sequence shown here is derived from an EMBL/GenBank/DDBJ whole genome shotgun (WGS) entry which is preliminary data.</text>
</comment>
<feature type="transmembrane region" description="Helical" evidence="12">
    <location>
        <begin position="203"/>
        <end position="222"/>
    </location>
</feature>
<proteinExistence type="inferred from homology"/>
<reference evidence="15 16" key="1">
    <citation type="submission" date="2023-11" db="EMBL/GenBank/DDBJ databases">
        <authorList>
            <person name="Xu M."/>
            <person name="Jiang T."/>
        </authorList>
    </citation>
    <scope>NUCLEOTIDE SEQUENCE [LARGE SCALE GENOMIC DNA]</scope>
    <source>
        <strain evidence="15 16">SD</strain>
    </source>
</reference>
<feature type="transmembrane region" description="Helical" evidence="12">
    <location>
        <begin position="176"/>
        <end position="197"/>
    </location>
</feature>
<gene>
    <name evidence="12 15" type="primary">nhaA</name>
    <name evidence="15" type="ORF">SK069_10470</name>
</gene>
<protein>
    <recommendedName>
        <fullName evidence="12">Na(+)/H(+) antiporter NhaA</fullName>
    </recommendedName>
    <alternativeName>
        <fullName evidence="12">Sodium/proton antiporter NhaA</fullName>
    </alternativeName>
</protein>
<name>A0ABU4VJN1_9ACTN</name>
<comment type="similarity">
    <text evidence="2">In the N-terminal section; belongs to the NhaA Na(+)/H(+) (TC 2.A.33) antiporter family.</text>
</comment>
<feature type="transmembrane region" description="Helical" evidence="12">
    <location>
        <begin position="312"/>
        <end position="330"/>
    </location>
</feature>
<keyword evidence="6 12" id="KW-0812">Transmembrane</keyword>
<feature type="transmembrane region" description="Helical" evidence="12">
    <location>
        <begin position="115"/>
        <end position="136"/>
    </location>
</feature>
<evidence type="ECO:0000313" key="15">
    <source>
        <dbReference type="EMBL" id="MDX8152018.1"/>
    </source>
</evidence>
<dbReference type="InterPro" id="IPR013766">
    <property type="entry name" value="Thioredoxin_domain"/>
</dbReference>
<keyword evidence="3 12" id="KW-0813">Transport</keyword>
<evidence type="ECO:0000256" key="11">
    <source>
        <dbReference type="ARBA" id="ARBA00023201"/>
    </source>
</evidence>
<feature type="transmembrane region" description="Helical" evidence="12">
    <location>
        <begin position="148"/>
        <end position="169"/>
    </location>
</feature>
<dbReference type="PANTHER" id="PTHR30341:SF0">
    <property type="entry name" value="NA(+)_H(+) ANTIPORTER NHAA"/>
    <property type="match status" value="1"/>
</dbReference>
<evidence type="ECO:0000256" key="3">
    <source>
        <dbReference type="ARBA" id="ARBA00022448"/>
    </source>
</evidence>
<dbReference type="Pfam" id="PF13462">
    <property type="entry name" value="Thioredoxin_4"/>
    <property type="match status" value="1"/>
</dbReference>
<keyword evidence="10 12" id="KW-0472">Membrane</keyword>
<dbReference type="Proteomes" id="UP001277761">
    <property type="component" value="Unassembled WGS sequence"/>
</dbReference>
<keyword evidence="7 12" id="KW-1133">Transmembrane helix</keyword>
<feature type="domain" description="Thioredoxin" evidence="14">
    <location>
        <begin position="432"/>
        <end position="629"/>
    </location>
</feature>
<evidence type="ECO:0000256" key="12">
    <source>
        <dbReference type="HAMAP-Rule" id="MF_01844"/>
    </source>
</evidence>
<feature type="region of interest" description="Disordered" evidence="13">
    <location>
        <begin position="1"/>
        <end position="21"/>
    </location>
</feature>
<evidence type="ECO:0000256" key="7">
    <source>
        <dbReference type="ARBA" id="ARBA00022989"/>
    </source>
</evidence>
<feature type="transmembrane region" description="Helical" evidence="12">
    <location>
        <begin position="378"/>
        <end position="403"/>
    </location>
</feature>
<feature type="transmembrane region" description="Helical" evidence="12">
    <location>
        <begin position="415"/>
        <end position="435"/>
    </location>
</feature>
<keyword evidence="8 12" id="KW-0915">Sodium</keyword>
<evidence type="ECO:0000256" key="2">
    <source>
        <dbReference type="ARBA" id="ARBA00007006"/>
    </source>
</evidence>
<evidence type="ECO:0000313" key="16">
    <source>
        <dbReference type="Proteomes" id="UP001277761"/>
    </source>
</evidence>
<dbReference type="Gene3D" id="3.40.30.10">
    <property type="entry name" value="Glutaredoxin"/>
    <property type="match status" value="1"/>
</dbReference>
<evidence type="ECO:0000256" key="4">
    <source>
        <dbReference type="ARBA" id="ARBA00022449"/>
    </source>
</evidence>
<evidence type="ECO:0000256" key="1">
    <source>
        <dbReference type="ARBA" id="ARBA00004429"/>
    </source>
</evidence>
<dbReference type="PANTHER" id="PTHR30341">
    <property type="entry name" value="SODIUM ION/PROTON ANTIPORTER NHAA-RELATED"/>
    <property type="match status" value="1"/>
</dbReference>
<feature type="compositionally biased region" description="Low complexity" evidence="13">
    <location>
        <begin position="1"/>
        <end position="11"/>
    </location>
</feature>